<accession>A0A9P6E1W4</accession>
<sequence length="512" mass="56937">MFSGCRPISGTPKEGTAVKFVDHHNENDTEDLPNPRFLRLHAAVAGVIHMSGTTEYVENYLRDLRDTCVFASDGTTSTMQLFMVHSLAKSLPIIFSLASGTLETKIGKYKTSCGDIWLFKSRFSQDDLKDYSRLDTQSQVFSNVSAGQIDFQSVTYSKGICTELRKHNGAARSIQARGLEMVEIQHVAPHVPGNEVPTFLDELILVPPPIANIPSASNKHHRSPTPLDGPSKWLKFDCVLIEGMDIDEQHVDQQHVDGLPDDKSAMDVDDPQDNSLQISASDVTKVIDVTEDLEEIDIAPMPAGPVHDERLSRAEELACSFAQADLIFEVERPNCRHPPTILQSTLATFDPIIVFGEVPKFTKKDPSSVSLEESHGPLLWQLHQPLAPLPPDAIKNLKSSAAGMCSHYIRHFLAKIKAAKGRTPSDECHYVSIQEWVLEYSNTLWEDDCSPLLLDTSLTHQTPFQKHNLLFSGPPDLQCGESMHRVLPFTGSVDRAWTATTPNWSYNDMLFV</sequence>
<name>A0A9P6E1W4_9AGAM</name>
<dbReference type="Proteomes" id="UP000886523">
    <property type="component" value="Unassembled WGS sequence"/>
</dbReference>
<protein>
    <submittedName>
        <fullName evidence="1">Uncharacterized protein</fullName>
    </submittedName>
</protein>
<dbReference type="AlphaFoldDB" id="A0A9P6E1W4"/>
<evidence type="ECO:0000313" key="2">
    <source>
        <dbReference type="Proteomes" id="UP000886523"/>
    </source>
</evidence>
<proteinExistence type="predicted"/>
<organism evidence="1 2">
    <name type="scientific">Hydnum rufescens UP504</name>
    <dbReference type="NCBI Taxonomy" id="1448309"/>
    <lineage>
        <taxon>Eukaryota</taxon>
        <taxon>Fungi</taxon>
        <taxon>Dikarya</taxon>
        <taxon>Basidiomycota</taxon>
        <taxon>Agaricomycotina</taxon>
        <taxon>Agaricomycetes</taxon>
        <taxon>Cantharellales</taxon>
        <taxon>Hydnaceae</taxon>
        <taxon>Hydnum</taxon>
    </lineage>
</organism>
<evidence type="ECO:0000313" key="1">
    <source>
        <dbReference type="EMBL" id="KAF9520209.1"/>
    </source>
</evidence>
<reference evidence="1" key="1">
    <citation type="journal article" date="2020" name="Nat. Commun.">
        <title>Large-scale genome sequencing of mycorrhizal fungi provides insights into the early evolution of symbiotic traits.</title>
        <authorList>
            <person name="Miyauchi S."/>
            <person name="Kiss E."/>
            <person name="Kuo A."/>
            <person name="Drula E."/>
            <person name="Kohler A."/>
            <person name="Sanchez-Garcia M."/>
            <person name="Morin E."/>
            <person name="Andreopoulos B."/>
            <person name="Barry K.W."/>
            <person name="Bonito G."/>
            <person name="Buee M."/>
            <person name="Carver A."/>
            <person name="Chen C."/>
            <person name="Cichocki N."/>
            <person name="Clum A."/>
            <person name="Culley D."/>
            <person name="Crous P.W."/>
            <person name="Fauchery L."/>
            <person name="Girlanda M."/>
            <person name="Hayes R.D."/>
            <person name="Keri Z."/>
            <person name="LaButti K."/>
            <person name="Lipzen A."/>
            <person name="Lombard V."/>
            <person name="Magnuson J."/>
            <person name="Maillard F."/>
            <person name="Murat C."/>
            <person name="Nolan M."/>
            <person name="Ohm R.A."/>
            <person name="Pangilinan J."/>
            <person name="Pereira M.F."/>
            <person name="Perotto S."/>
            <person name="Peter M."/>
            <person name="Pfister S."/>
            <person name="Riley R."/>
            <person name="Sitrit Y."/>
            <person name="Stielow J.B."/>
            <person name="Szollosi G."/>
            <person name="Zifcakova L."/>
            <person name="Stursova M."/>
            <person name="Spatafora J.W."/>
            <person name="Tedersoo L."/>
            <person name="Vaario L.M."/>
            <person name="Yamada A."/>
            <person name="Yan M."/>
            <person name="Wang P."/>
            <person name="Xu J."/>
            <person name="Bruns T."/>
            <person name="Baldrian P."/>
            <person name="Vilgalys R."/>
            <person name="Dunand C."/>
            <person name="Henrissat B."/>
            <person name="Grigoriev I.V."/>
            <person name="Hibbett D."/>
            <person name="Nagy L.G."/>
            <person name="Martin F.M."/>
        </authorList>
    </citation>
    <scope>NUCLEOTIDE SEQUENCE</scope>
    <source>
        <strain evidence="1">UP504</strain>
    </source>
</reference>
<dbReference type="EMBL" id="MU128913">
    <property type="protein sequence ID" value="KAF9520209.1"/>
    <property type="molecule type" value="Genomic_DNA"/>
</dbReference>
<comment type="caution">
    <text evidence="1">The sequence shown here is derived from an EMBL/GenBank/DDBJ whole genome shotgun (WGS) entry which is preliminary data.</text>
</comment>
<dbReference type="OrthoDB" id="3163863at2759"/>
<keyword evidence="2" id="KW-1185">Reference proteome</keyword>
<gene>
    <name evidence="1" type="ORF">BS47DRAFT_1387541</name>
</gene>